<dbReference type="InterPro" id="IPR038352">
    <property type="entry name" value="Imelysin_sf"/>
</dbReference>
<evidence type="ECO:0000313" key="6">
    <source>
        <dbReference type="Proteomes" id="UP000541352"/>
    </source>
</evidence>
<comment type="subcellular location">
    <subcellularLocation>
        <location evidence="1">Cell envelope</location>
    </subcellularLocation>
</comment>
<dbReference type="EMBL" id="JACIBY010000007">
    <property type="protein sequence ID" value="MBB3839649.1"/>
    <property type="molecule type" value="Genomic_DNA"/>
</dbReference>
<sequence length="378" mass="41567">MNTFKRTIAVVALLSGFLWACGESSTTEPAPDDDSKDRKAVLTHLADEIILPAYANFKPKLETMISKSQAFSAKPDATTLSEFRQAWVDAYTEWQKVELFDVGPANKTGIRNYYNIYPTNVTGINDYISDPSVNLEVATSYDKQGFPALDYLINGVGATDTQIVAYYTASVEGPKRLAYIKRITDHMNALITKVIADWNGSYRTEFTTKTGLDIGSPMGELVNGYVLHYERYIRSGKFGIPSGAMLNGVVASDKVEGFYKKDISKILAQTAHQAAVDFFNGKSVKTGTNGAGFKTYLDALGAKDSATGKTLSEMINAQFDIANQKINGLKPNFYEEVKTNNAAMVQVYTEMQKAVRMLKVDMTSAMSIVITYTDNDGD</sequence>
<comment type="caution">
    <text evidence="5">The sequence shown here is derived from an EMBL/GenBank/DDBJ whole genome shotgun (WGS) entry which is preliminary data.</text>
</comment>
<reference evidence="5 6" key="1">
    <citation type="submission" date="2020-08" db="EMBL/GenBank/DDBJ databases">
        <title>Genomic Encyclopedia of Type Strains, Phase IV (KMG-IV): sequencing the most valuable type-strain genomes for metagenomic binning, comparative biology and taxonomic classification.</title>
        <authorList>
            <person name="Goeker M."/>
        </authorList>
    </citation>
    <scope>NUCLEOTIDE SEQUENCE [LARGE SCALE GENOMIC DNA]</scope>
    <source>
        <strain evidence="5 6">DSM 17976</strain>
    </source>
</reference>
<protein>
    <submittedName>
        <fullName evidence="5">Putative lipoprotein</fullName>
    </submittedName>
</protein>
<dbReference type="AlphaFoldDB" id="A0A7W5ZMK2"/>
<dbReference type="Proteomes" id="UP000541352">
    <property type="component" value="Unassembled WGS sequence"/>
</dbReference>
<evidence type="ECO:0000313" key="5">
    <source>
        <dbReference type="EMBL" id="MBB3839649.1"/>
    </source>
</evidence>
<evidence type="ECO:0000256" key="3">
    <source>
        <dbReference type="SAM" id="SignalP"/>
    </source>
</evidence>
<dbReference type="CDD" id="cd14659">
    <property type="entry name" value="Imelysin-like_IPPA"/>
    <property type="match status" value="1"/>
</dbReference>
<dbReference type="Gene3D" id="1.20.1420.20">
    <property type="entry name" value="M75 peptidase, HXXE motif"/>
    <property type="match status" value="1"/>
</dbReference>
<dbReference type="RefSeq" id="WP_183976103.1">
    <property type="nucleotide sequence ID" value="NZ_JACIBY010000007.1"/>
</dbReference>
<dbReference type="InterPro" id="IPR034984">
    <property type="entry name" value="Imelysin-like_IPPA"/>
</dbReference>
<dbReference type="InterPro" id="IPR018976">
    <property type="entry name" value="Imelysin-like"/>
</dbReference>
<accession>A0A7W5ZMK2</accession>
<feature type="chain" id="PRO_5030740973" evidence="3">
    <location>
        <begin position="21"/>
        <end position="378"/>
    </location>
</feature>
<keyword evidence="2 3" id="KW-0732">Signal</keyword>
<gene>
    <name evidence="5" type="ORF">FHS57_003658</name>
</gene>
<dbReference type="GO" id="GO:0030313">
    <property type="term" value="C:cell envelope"/>
    <property type="evidence" value="ECO:0007669"/>
    <property type="project" value="UniProtKB-SubCell"/>
</dbReference>
<evidence type="ECO:0000259" key="4">
    <source>
        <dbReference type="Pfam" id="PF09375"/>
    </source>
</evidence>
<proteinExistence type="predicted"/>
<organism evidence="5 6">
    <name type="scientific">Runella defluvii</name>
    <dbReference type="NCBI Taxonomy" id="370973"/>
    <lineage>
        <taxon>Bacteria</taxon>
        <taxon>Pseudomonadati</taxon>
        <taxon>Bacteroidota</taxon>
        <taxon>Cytophagia</taxon>
        <taxon>Cytophagales</taxon>
        <taxon>Spirosomataceae</taxon>
        <taxon>Runella</taxon>
    </lineage>
</organism>
<evidence type="ECO:0000256" key="2">
    <source>
        <dbReference type="ARBA" id="ARBA00022729"/>
    </source>
</evidence>
<feature type="signal peptide" evidence="3">
    <location>
        <begin position="1"/>
        <end position="20"/>
    </location>
</feature>
<keyword evidence="5" id="KW-0449">Lipoprotein</keyword>
<evidence type="ECO:0000256" key="1">
    <source>
        <dbReference type="ARBA" id="ARBA00004196"/>
    </source>
</evidence>
<name>A0A7W5ZMK2_9BACT</name>
<dbReference type="Pfam" id="PF09375">
    <property type="entry name" value="Peptidase_M75"/>
    <property type="match status" value="1"/>
</dbReference>
<keyword evidence="6" id="KW-1185">Reference proteome</keyword>
<feature type="domain" description="Imelysin-like" evidence="4">
    <location>
        <begin position="50"/>
        <end position="344"/>
    </location>
</feature>